<feature type="transmembrane region" description="Helical" evidence="9">
    <location>
        <begin position="1218"/>
        <end position="1237"/>
    </location>
</feature>
<evidence type="ECO:0000313" key="10">
    <source>
        <dbReference type="EMBL" id="PLT71657.1"/>
    </source>
</evidence>
<dbReference type="EC" id="3.2.1.8" evidence="7"/>
<organism evidence="10 11">
    <name type="scientific">Mediterraneibacter gnavus</name>
    <name type="common">Ruminococcus gnavus</name>
    <dbReference type="NCBI Taxonomy" id="33038"/>
    <lineage>
        <taxon>Bacteria</taxon>
        <taxon>Bacillati</taxon>
        <taxon>Bacillota</taxon>
        <taxon>Clostridia</taxon>
        <taxon>Lachnospirales</taxon>
        <taxon>Lachnospiraceae</taxon>
        <taxon>Mediterraneibacter</taxon>
    </lineage>
</organism>
<evidence type="ECO:0000313" key="11">
    <source>
        <dbReference type="Proteomes" id="UP000235093"/>
    </source>
</evidence>
<keyword evidence="9" id="KW-0472">Membrane</keyword>
<evidence type="ECO:0000256" key="9">
    <source>
        <dbReference type="SAM" id="Phobius"/>
    </source>
</evidence>
<keyword evidence="2" id="KW-0677">Repeat</keyword>
<gene>
    <name evidence="10" type="ORF">CDL23_14555</name>
</gene>
<sequence length="1249" mass="138285">MYFSIVCEVFQTGMHDIINRVYGAFVAILRDEEVYMVRIKGKKFLAIAIAGAVFVGGVFPETACAAETAESTSDVQVEETKQQSVKSIQENLLEAYNTGFESSDSNGLYWWSDGNWGKENIAQKAYEGDQKPAEDSGGYYVEVTPDGEGIGTAQICAGDIASILEPEVSYEFSFYAKADPQTPEGTVELQITSASSDWASSQAAAVTYDSKVILDENWQSISGTFIIPAHEKHEQVKIEFKGSKDLTFYVDDLKIGGKKAEVNQGDNLVKNPGFADEDLSVWKKGSGGAAITSETSGEAIPDGIATYGAIGNRTSSQECFAQDMTGILQSGKTYEYSFWVKLDGEDYRDAPADQREISFAPYVSVGSNQTYWDSYSSGILDDNCVRQIEAGVWTKFNGIFKPQFEGEAEELVIRILEQGTNYGSGDCVKGRYYVTGVEMREKVEEQKEIESDIPDLKSVVSSADGLGADAYTGTCIANGHLSDGTLMKLVEKHFNAVTFENELKMDAVFGYQNDAPPEMESVTWTRADGTVMSGYQVPKMDFTLAEKILAVIKDWNDKNPESAIKIRGHVLVWHSQAPEWFFHEDWNKDKPYASKEVMDARQEWYIQSVLNHFLGKDSPYKDMFYGWDVVNEAVSDSTGTYRKEDEKSSWWKAYGDQDFIINAFRYANHYAPKGLELYYNDYNECSGNKVDGIAKLLTEVKSHEKDADLPTRITGMGMQAHYDMAGPTANQIKNAAVTYGKIVGKVQFTELDLKSSNEYDGTDATRAGEYTKQAYRYKEIYDVLKEVDAMDGIDINGMTVWGVIDKYSWLQDSNSAGGGSDGSKKHVPLLFDDDYKAKPAFYAFADDTRLEPYINNVVVMQALGGDDPYAKSKTYQISGIDDVDASFQIVWEENQMKIKVTVKDETEDGSDGADLYLDWTKGSDGTAKPEKMTIMRSDAQKIDGGYIAEFTVGRELKAADRFAFDVVVTDGEKKAAFNDKKMSQEDSSRYFAVAMTKPYMTVSNGTIAIDGEEDALWGKVAAVPLTIVTGVPEASAAGKLLWDKDYLYLWMEVKDSSLDKSSEAAHVQDSVEIFIDENNHKTDGYEEDDKQYRINYENEPSFNGQKCIADNLISQTRKTEDGYIVEAACKWTDITPEAGTEIGFDMQINDGKGGTRIGTVSWYDESGQGWSSPGVFGTILLLDNSTQKPGSTGKVEGNTSQPGNNATKAPRTGDENRLGLWSALLAISCGAAGTVVYRRKRRLTIKESQ</sequence>
<evidence type="ECO:0000256" key="7">
    <source>
        <dbReference type="RuleBase" id="RU361174"/>
    </source>
</evidence>
<dbReference type="InterPro" id="IPR017853">
    <property type="entry name" value="GH"/>
</dbReference>
<dbReference type="InterPro" id="IPR010502">
    <property type="entry name" value="Carb-bd_dom_fam9"/>
</dbReference>
<feature type="compositionally biased region" description="Polar residues" evidence="8">
    <location>
        <begin position="1197"/>
        <end position="1207"/>
    </location>
</feature>
<evidence type="ECO:0000256" key="5">
    <source>
        <dbReference type="ARBA" id="ARBA00023295"/>
    </source>
</evidence>
<evidence type="ECO:0000256" key="2">
    <source>
        <dbReference type="ARBA" id="ARBA00022737"/>
    </source>
</evidence>
<keyword evidence="9" id="KW-0812">Transmembrane</keyword>
<dbReference type="InterPro" id="IPR044846">
    <property type="entry name" value="GH10"/>
</dbReference>
<keyword evidence="9" id="KW-1133">Transmembrane helix</keyword>
<comment type="similarity">
    <text evidence="1 7">Belongs to the glycosyl hydrolase 10 (cellulase F) family.</text>
</comment>
<dbReference type="Proteomes" id="UP000235093">
    <property type="component" value="Unassembled WGS sequence"/>
</dbReference>
<evidence type="ECO:0000256" key="3">
    <source>
        <dbReference type="ARBA" id="ARBA00022801"/>
    </source>
</evidence>
<dbReference type="SUPFAM" id="SSF51445">
    <property type="entry name" value="(Trans)glycosidases"/>
    <property type="match status" value="1"/>
</dbReference>
<dbReference type="InterPro" id="IPR008979">
    <property type="entry name" value="Galactose-bd-like_sf"/>
</dbReference>
<evidence type="ECO:0000256" key="6">
    <source>
        <dbReference type="ARBA" id="ARBA00023326"/>
    </source>
</evidence>
<dbReference type="EMBL" id="NIHT01000031">
    <property type="protein sequence ID" value="PLT71657.1"/>
    <property type="molecule type" value="Genomic_DNA"/>
</dbReference>
<dbReference type="Pfam" id="PF02018">
    <property type="entry name" value="CBM_4_9"/>
    <property type="match status" value="2"/>
</dbReference>
<keyword evidence="6 7" id="KW-0624">Polysaccharide degradation</keyword>
<keyword evidence="3 7" id="KW-0378">Hydrolase</keyword>
<dbReference type="InterPro" id="IPR003305">
    <property type="entry name" value="CenC_carb-bd"/>
</dbReference>
<name>A0A2N5P949_MEDGN</name>
<dbReference type="PANTHER" id="PTHR31490:SF90">
    <property type="entry name" value="ENDO-1,4-BETA-XYLANASE A"/>
    <property type="match status" value="1"/>
</dbReference>
<dbReference type="SMART" id="SM00633">
    <property type="entry name" value="Glyco_10"/>
    <property type="match status" value="1"/>
</dbReference>
<dbReference type="Pfam" id="PF00331">
    <property type="entry name" value="Glyco_hydro_10"/>
    <property type="match status" value="1"/>
</dbReference>
<dbReference type="SUPFAM" id="SSF49344">
    <property type="entry name" value="CBD9-like"/>
    <property type="match status" value="1"/>
</dbReference>
<dbReference type="Gene3D" id="2.60.40.1190">
    <property type="match status" value="1"/>
</dbReference>
<protein>
    <recommendedName>
        <fullName evidence="7">Beta-xylanase</fullName>
        <ecNumber evidence="7">3.2.1.8</ecNumber>
    </recommendedName>
</protein>
<dbReference type="CDD" id="cd00005">
    <property type="entry name" value="CBM9_like_1"/>
    <property type="match status" value="1"/>
</dbReference>
<dbReference type="GO" id="GO:0031176">
    <property type="term" value="F:endo-1,4-beta-xylanase activity"/>
    <property type="evidence" value="ECO:0007669"/>
    <property type="project" value="UniProtKB-EC"/>
</dbReference>
<proteinExistence type="inferred from homology"/>
<evidence type="ECO:0000256" key="8">
    <source>
        <dbReference type="SAM" id="MobiDB-lite"/>
    </source>
</evidence>
<keyword evidence="5 7" id="KW-0326">Glycosidase</keyword>
<dbReference type="AlphaFoldDB" id="A0A2N5P949"/>
<comment type="caution">
    <text evidence="10">The sequence shown here is derived from an EMBL/GenBank/DDBJ whole genome shotgun (WGS) entry which is preliminary data.</text>
</comment>
<dbReference type="InterPro" id="IPR001000">
    <property type="entry name" value="GH10_dom"/>
</dbReference>
<dbReference type="PRINTS" id="PR00134">
    <property type="entry name" value="GLHYDRLASE10"/>
</dbReference>
<reference evidence="10 11" key="1">
    <citation type="journal article" date="2017" name="Genome Med.">
        <title>A novel Ruminococcus gnavus clade enriched in inflammatory bowel disease patients.</title>
        <authorList>
            <person name="Hall A.B."/>
            <person name="Yassour M."/>
            <person name="Sauk J."/>
            <person name="Garner A."/>
            <person name="Jiang X."/>
            <person name="Arthur T."/>
            <person name="Lagoudas G.K."/>
            <person name="Vatanen T."/>
            <person name="Fornelos N."/>
            <person name="Wilson R."/>
            <person name="Bertha M."/>
            <person name="Cohen M."/>
            <person name="Garber J."/>
            <person name="Khalili H."/>
            <person name="Gevers D."/>
            <person name="Ananthakrishnan A.N."/>
            <person name="Kugathasan S."/>
            <person name="Lander E.S."/>
            <person name="Blainey P."/>
            <person name="Vlamakis H."/>
            <person name="Xavier R.J."/>
            <person name="Huttenhower C."/>
        </authorList>
    </citation>
    <scope>NUCLEOTIDE SEQUENCE [LARGE SCALE GENOMIC DNA]</scope>
    <source>
        <strain evidence="10 11">RJX1125</strain>
    </source>
</reference>
<accession>A0A2N5P949</accession>
<feature type="region of interest" description="Disordered" evidence="8">
    <location>
        <begin position="1187"/>
        <end position="1213"/>
    </location>
</feature>
<keyword evidence="4 7" id="KW-0119">Carbohydrate metabolism</keyword>
<dbReference type="PROSITE" id="PS51760">
    <property type="entry name" value="GH10_2"/>
    <property type="match status" value="1"/>
</dbReference>
<evidence type="ECO:0000256" key="4">
    <source>
        <dbReference type="ARBA" id="ARBA00023277"/>
    </source>
</evidence>
<evidence type="ECO:0000256" key="1">
    <source>
        <dbReference type="ARBA" id="ARBA00007495"/>
    </source>
</evidence>
<dbReference type="SUPFAM" id="SSF49785">
    <property type="entry name" value="Galactose-binding domain-like"/>
    <property type="match status" value="2"/>
</dbReference>
<comment type="catalytic activity">
    <reaction evidence="7">
        <text>Endohydrolysis of (1-&gt;4)-beta-D-xylosidic linkages in xylans.</text>
        <dbReference type="EC" id="3.2.1.8"/>
    </reaction>
</comment>
<dbReference type="PANTHER" id="PTHR31490">
    <property type="entry name" value="GLYCOSYL HYDROLASE"/>
    <property type="match status" value="1"/>
</dbReference>
<dbReference type="Gene3D" id="2.60.120.260">
    <property type="entry name" value="Galactose-binding domain-like"/>
    <property type="match status" value="2"/>
</dbReference>
<dbReference type="GO" id="GO:0000272">
    <property type="term" value="P:polysaccharide catabolic process"/>
    <property type="evidence" value="ECO:0007669"/>
    <property type="project" value="UniProtKB-KW"/>
</dbReference>
<dbReference type="Gene3D" id="3.20.20.80">
    <property type="entry name" value="Glycosidases"/>
    <property type="match status" value="1"/>
</dbReference>
<dbReference type="GO" id="GO:0030246">
    <property type="term" value="F:carbohydrate binding"/>
    <property type="evidence" value="ECO:0007669"/>
    <property type="project" value="InterPro"/>
</dbReference>
<dbReference type="Pfam" id="PF06452">
    <property type="entry name" value="CBM9_1"/>
    <property type="match status" value="1"/>
</dbReference>